<dbReference type="InterPro" id="IPR007874">
    <property type="entry name" value="MinC_N"/>
</dbReference>
<dbReference type="GO" id="GO:0000902">
    <property type="term" value="P:cell morphogenesis"/>
    <property type="evidence" value="ECO:0007669"/>
    <property type="project" value="InterPro"/>
</dbReference>
<dbReference type="Pfam" id="PF05209">
    <property type="entry name" value="MinC_N"/>
    <property type="match status" value="1"/>
</dbReference>
<dbReference type="SUPFAM" id="SSF63848">
    <property type="entry name" value="Cell-division inhibitor MinC, C-terminal domain"/>
    <property type="match status" value="1"/>
</dbReference>
<evidence type="ECO:0000313" key="10">
    <source>
        <dbReference type="Proteomes" id="UP000191418"/>
    </source>
</evidence>
<dbReference type="OrthoDB" id="9794530at2"/>
<feature type="domain" description="Septum formation inhibitor MinC C-terminal" evidence="7">
    <location>
        <begin position="131"/>
        <end position="231"/>
    </location>
</feature>
<sequence>MALKLSGQEPAFQFKGGALTVTTLELLTTDALLIEKELEQQTRRAPAFFRQTPVVLAFERLEQDNPVSLDLIVAACKRNGLIPIAVRCALDNVKQSAWALGLGWFPPQTDSHIKSVAQDKSCIARKATKFVHGTVRSGQQVYADCADLVVLGSVNEGAEVIADGNVHIWGVLRGKAIAGAQGDQDARVICQQFKAELVSVSGIFQTFESYSWPNSAAQLIEIYLDNERLVVKA</sequence>
<dbReference type="Gene3D" id="3.30.70.260">
    <property type="match status" value="1"/>
</dbReference>
<evidence type="ECO:0000256" key="5">
    <source>
        <dbReference type="ARBA" id="ARBA00025606"/>
    </source>
</evidence>
<dbReference type="InterPro" id="IPR013033">
    <property type="entry name" value="MinC"/>
</dbReference>
<accession>A0A1T4S0K8</accession>
<gene>
    <name evidence="6" type="primary">minC</name>
    <name evidence="9" type="ORF">BTE48_13600</name>
</gene>
<dbReference type="Gene3D" id="2.160.20.70">
    <property type="match status" value="1"/>
</dbReference>
<proteinExistence type="inferred from homology"/>
<comment type="subunit">
    <text evidence="6">Interacts with MinD and FtsZ.</text>
</comment>
<dbReference type="Proteomes" id="UP000191418">
    <property type="component" value="Unassembled WGS sequence"/>
</dbReference>
<dbReference type="AlphaFoldDB" id="A0A1T4S0K8"/>
<dbReference type="GO" id="GO:1901891">
    <property type="term" value="P:regulation of cell septum assembly"/>
    <property type="evidence" value="ECO:0007669"/>
    <property type="project" value="InterPro"/>
</dbReference>
<comment type="similarity">
    <text evidence="1 6">Belongs to the MinC family.</text>
</comment>
<dbReference type="Pfam" id="PF03775">
    <property type="entry name" value="MinC_C"/>
    <property type="match status" value="1"/>
</dbReference>
<dbReference type="HAMAP" id="MF_00267">
    <property type="entry name" value="MinC"/>
    <property type="match status" value="1"/>
</dbReference>
<dbReference type="RefSeq" id="WP_078746223.1">
    <property type="nucleotide sequence ID" value="NZ_FUXG01000022.1"/>
</dbReference>
<evidence type="ECO:0000313" key="9">
    <source>
        <dbReference type="EMBL" id="OPX54523.1"/>
    </source>
</evidence>
<protein>
    <recommendedName>
        <fullName evidence="6">Probable septum site-determining protein MinC</fullName>
    </recommendedName>
</protein>
<evidence type="ECO:0000256" key="2">
    <source>
        <dbReference type="ARBA" id="ARBA00022618"/>
    </source>
</evidence>
<comment type="caution">
    <text evidence="9">The sequence shown here is derived from an EMBL/GenBank/DDBJ whole genome shotgun (WGS) entry which is preliminary data.</text>
</comment>
<evidence type="ECO:0000256" key="3">
    <source>
        <dbReference type="ARBA" id="ARBA00023210"/>
    </source>
</evidence>
<dbReference type="GO" id="GO:0000917">
    <property type="term" value="P:division septum assembly"/>
    <property type="evidence" value="ECO:0007669"/>
    <property type="project" value="UniProtKB-KW"/>
</dbReference>
<dbReference type="PANTHER" id="PTHR34108">
    <property type="entry name" value="SEPTUM SITE-DETERMINING PROTEIN MINC"/>
    <property type="match status" value="1"/>
</dbReference>
<reference evidence="9 10" key="1">
    <citation type="submission" date="2017-01" db="EMBL/GenBank/DDBJ databases">
        <title>Genome Sequencing of a Marine Spirillum, Oceanospirillum multiglobuliferum ATCC 33336, from Japan.</title>
        <authorList>
            <person name="Carney J.G."/>
            <person name="Trachtenberg A.M."/>
            <person name="Rheaume B.A."/>
            <person name="Linnane J.D."/>
            <person name="Pitts N.L."/>
            <person name="Mykles D.L."/>
            <person name="Maclea K.S."/>
        </authorList>
    </citation>
    <scope>NUCLEOTIDE SEQUENCE [LARGE SCALE GENOMIC DNA]</scope>
    <source>
        <strain evidence="9 10">ATCC 33336</strain>
    </source>
</reference>
<evidence type="ECO:0000256" key="4">
    <source>
        <dbReference type="ARBA" id="ARBA00023306"/>
    </source>
</evidence>
<keyword evidence="4 6" id="KW-0131">Cell cycle</keyword>
<comment type="function">
    <text evidence="5 6">Cell division inhibitor that blocks the formation of polar Z ring septums. Rapidly oscillates between the poles of the cell to destabilize FtsZ filaments that have formed before they mature into polar Z rings. Prevents FtsZ polymerization.</text>
</comment>
<dbReference type="InterPro" id="IPR036145">
    <property type="entry name" value="MinC_C_sf"/>
</dbReference>
<dbReference type="GO" id="GO:0051302">
    <property type="term" value="P:regulation of cell division"/>
    <property type="evidence" value="ECO:0007669"/>
    <property type="project" value="InterPro"/>
</dbReference>
<dbReference type="PANTHER" id="PTHR34108:SF1">
    <property type="entry name" value="SEPTUM SITE-DETERMINING PROTEIN MINC"/>
    <property type="match status" value="1"/>
</dbReference>
<evidence type="ECO:0000259" key="7">
    <source>
        <dbReference type="Pfam" id="PF03775"/>
    </source>
</evidence>
<dbReference type="EMBL" id="MTSM01000023">
    <property type="protein sequence ID" value="OPX54523.1"/>
    <property type="molecule type" value="Genomic_DNA"/>
</dbReference>
<keyword evidence="10" id="KW-1185">Reference proteome</keyword>
<dbReference type="STRING" id="64969.SAMN02745127_02691"/>
<dbReference type="InterPro" id="IPR016098">
    <property type="entry name" value="CAP/MinC_C"/>
</dbReference>
<evidence type="ECO:0000259" key="8">
    <source>
        <dbReference type="Pfam" id="PF05209"/>
    </source>
</evidence>
<organism evidence="9 10">
    <name type="scientific">Oceanospirillum multiglobuliferum</name>
    <dbReference type="NCBI Taxonomy" id="64969"/>
    <lineage>
        <taxon>Bacteria</taxon>
        <taxon>Pseudomonadati</taxon>
        <taxon>Pseudomonadota</taxon>
        <taxon>Gammaproteobacteria</taxon>
        <taxon>Oceanospirillales</taxon>
        <taxon>Oceanospirillaceae</taxon>
        <taxon>Oceanospirillum</taxon>
    </lineage>
</organism>
<dbReference type="InterPro" id="IPR005526">
    <property type="entry name" value="Septum_form_inhib_MinC_C"/>
</dbReference>
<name>A0A1T4S0K8_9GAMM</name>
<evidence type="ECO:0000256" key="1">
    <source>
        <dbReference type="ARBA" id="ARBA00006291"/>
    </source>
</evidence>
<keyword evidence="3 6" id="KW-0717">Septation</keyword>
<keyword evidence="2 6" id="KW-0132">Cell division</keyword>
<evidence type="ECO:0000256" key="6">
    <source>
        <dbReference type="HAMAP-Rule" id="MF_00267"/>
    </source>
</evidence>
<feature type="domain" description="Septum formation inhibitor MinC N-terminal" evidence="8">
    <location>
        <begin position="12"/>
        <end position="83"/>
    </location>
</feature>
<dbReference type="NCBIfam" id="TIGR01222">
    <property type="entry name" value="minC"/>
    <property type="match status" value="1"/>
</dbReference>